<keyword evidence="1" id="KW-1133">Transmembrane helix</keyword>
<dbReference type="AlphaFoldDB" id="A0AAV7PB08"/>
<feature type="transmembrane region" description="Helical" evidence="1">
    <location>
        <begin position="43"/>
        <end position="65"/>
    </location>
</feature>
<name>A0AAV7PB08_PLEWA</name>
<evidence type="ECO:0000313" key="4">
    <source>
        <dbReference type="Proteomes" id="UP001066276"/>
    </source>
</evidence>
<keyword evidence="4" id="KW-1185">Reference proteome</keyword>
<evidence type="ECO:0000313" key="3">
    <source>
        <dbReference type="EMBL" id="KAJ1125517.1"/>
    </source>
</evidence>
<protein>
    <recommendedName>
        <fullName evidence="2">Connexin N-terminal domain-containing protein</fullName>
    </recommendedName>
</protein>
<comment type="caution">
    <text evidence="3">The sequence shown here is derived from an EMBL/GenBank/DDBJ whole genome shotgun (WGS) entry which is preliminary data.</text>
</comment>
<dbReference type="InterPro" id="IPR038359">
    <property type="entry name" value="Connexin_N_sf"/>
</dbReference>
<evidence type="ECO:0000259" key="2">
    <source>
        <dbReference type="Pfam" id="PF00029"/>
    </source>
</evidence>
<proteinExistence type="predicted"/>
<dbReference type="Gene3D" id="1.20.1440.80">
    <property type="entry name" value="Gap junction channel protein cysteine-rich domain"/>
    <property type="match status" value="1"/>
</dbReference>
<dbReference type="Proteomes" id="UP001066276">
    <property type="component" value="Chromosome 7"/>
</dbReference>
<gene>
    <name evidence="3" type="ORF">NDU88_003946</name>
</gene>
<dbReference type="InterPro" id="IPR013092">
    <property type="entry name" value="Connexin_N"/>
</dbReference>
<feature type="domain" description="Connexin N-terminal" evidence="2">
    <location>
        <begin position="25"/>
        <end position="121"/>
    </location>
</feature>
<keyword evidence="1" id="KW-0472">Membrane</keyword>
<accession>A0AAV7PB08</accession>
<dbReference type="Pfam" id="PF00029">
    <property type="entry name" value="Connexin"/>
    <property type="match status" value="1"/>
</dbReference>
<organism evidence="3 4">
    <name type="scientific">Pleurodeles waltl</name>
    <name type="common">Iberian ribbed newt</name>
    <dbReference type="NCBI Taxonomy" id="8319"/>
    <lineage>
        <taxon>Eukaryota</taxon>
        <taxon>Metazoa</taxon>
        <taxon>Chordata</taxon>
        <taxon>Craniata</taxon>
        <taxon>Vertebrata</taxon>
        <taxon>Euteleostomi</taxon>
        <taxon>Amphibia</taxon>
        <taxon>Batrachia</taxon>
        <taxon>Caudata</taxon>
        <taxon>Salamandroidea</taxon>
        <taxon>Salamandridae</taxon>
        <taxon>Pleurodelinae</taxon>
        <taxon>Pleurodeles</taxon>
    </lineage>
</organism>
<feature type="transmembrane region" description="Helical" evidence="1">
    <location>
        <begin position="101"/>
        <end position="122"/>
    </location>
</feature>
<reference evidence="3" key="1">
    <citation type="journal article" date="2022" name="bioRxiv">
        <title>Sequencing and chromosome-scale assembly of the giantPleurodeles waltlgenome.</title>
        <authorList>
            <person name="Brown T."/>
            <person name="Elewa A."/>
            <person name="Iarovenko S."/>
            <person name="Subramanian E."/>
            <person name="Araus A.J."/>
            <person name="Petzold A."/>
            <person name="Susuki M."/>
            <person name="Suzuki K.-i.T."/>
            <person name="Hayashi T."/>
            <person name="Toyoda A."/>
            <person name="Oliveira C."/>
            <person name="Osipova E."/>
            <person name="Leigh N.D."/>
            <person name="Simon A."/>
            <person name="Yun M.H."/>
        </authorList>
    </citation>
    <scope>NUCLEOTIDE SEQUENCE</scope>
    <source>
        <strain evidence="3">20211129_DDA</strain>
        <tissue evidence="3">Liver</tissue>
    </source>
</reference>
<evidence type="ECO:0000256" key="1">
    <source>
        <dbReference type="SAM" id="Phobius"/>
    </source>
</evidence>
<sequence length="133" mass="14688">MRLVHRGSRQAASQQKDFELMEPVREASHKSSKPVLPQSTSAVVLHIACILFLLSIELVFLWALVALQLPKVFPHTFPCQADSCPEHVECAVFGRTEKQMALAILAFTASVNVVACVTSIIMEAVQLSRCQKN</sequence>
<dbReference type="EMBL" id="JANPWB010000011">
    <property type="protein sequence ID" value="KAJ1125517.1"/>
    <property type="molecule type" value="Genomic_DNA"/>
</dbReference>
<keyword evidence="1" id="KW-0812">Transmembrane</keyword>